<dbReference type="InterPro" id="IPR012878">
    <property type="entry name" value="Beta-AFase-like_GH127_cat"/>
</dbReference>
<feature type="domain" description="Non-reducing end beta-L-arabinofuranosidase-like GH127 C-terminal" evidence="3">
    <location>
        <begin position="837"/>
        <end position="919"/>
    </location>
</feature>
<evidence type="ECO:0000259" key="1">
    <source>
        <dbReference type="Pfam" id="PF07944"/>
    </source>
</evidence>
<evidence type="ECO:0000259" key="2">
    <source>
        <dbReference type="Pfam" id="PF20736"/>
    </source>
</evidence>
<dbReference type="PANTHER" id="PTHR43465">
    <property type="entry name" value="DUF1680 DOMAIN PROTEIN (AFU_ORTHOLOGUE AFUA_1G08910)"/>
    <property type="match status" value="1"/>
</dbReference>
<protein>
    <submittedName>
        <fullName evidence="4">Glycoside hydrolase family 127 protein</fullName>
    </submittedName>
</protein>
<dbReference type="Pfam" id="PF20736">
    <property type="entry name" value="Glyco_hydro127M"/>
    <property type="match status" value="1"/>
</dbReference>
<feature type="domain" description="Non-reducing end beta-L-arabinofuranosidase-like GH127 middle" evidence="2">
    <location>
        <begin position="728"/>
        <end position="835"/>
    </location>
</feature>
<keyword evidence="4" id="KW-0378">Hydrolase</keyword>
<reference evidence="4 5" key="1">
    <citation type="submission" date="2020-08" db="EMBL/GenBank/DDBJ databases">
        <title>The genome sequence of type strain Novosphingobium piscinae KCTC 42194.</title>
        <authorList>
            <person name="Liu Y."/>
        </authorList>
    </citation>
    <scope>NUCLEOTIDE SEQUENCE [LARGE SCALE GENOMIC DNA]</scope>
    <source>
        <strain evidence="4 5">KCTC 42194</strain>
    </source>
</reference>
<dbReference type="AlphaFoldDB" id="A0A7X1FY22"/>
<dbReference type="InterPro" id="IPR049046">
    <property type="entry name" value="Beta-AFase-like_GH127_middle"/>
</dbReference>
<feature type="domain" description="Non-reducing end beta-L-arabinofuranosidase-like GH127 catalytic" evidence="1">
    <location>
        <begin position="311"/>
        <end position="713"/>
    </location>
</feature>
<evidence type="ECO:0000313" key="5">
    <source>
        <dbReference type="Proteomes" id="UP000551327"/>
    </source>
</evidence>
<dbReference type="InterPro" id="IPR049174">
    <property type="entry name" value="Beta-AFase-like"/>
</dbReference>
<organism evidence="4 5">
    <name type="scientific">Novosphingobium piscinae</name>
    <dbReference type="NCBI Taxonomy" id="1507448"/>
    <lineage>
        <taxon>Bacteria</taxon>
        <taxon>Pseudomonadati</taxon>
        <taxon>Pseudomonadota</taxon>
        <taxon>Alphaproteobacteria</taxon>
        <taxon>Sphingomonadales</taxon>
        <taxon>Sphingomonadaceae</taxon>
        <taxon>Novosphingobium</taxon>
    </lineage>
</organism>
<name>A0A7X1FY22_9SPHN</name>
<dbReference type="GO" id="GO:0016787">
    <property type="term" value="F:hydrolase activity"/>
    <property type="evidence" value="ECO:0007669"/>
    <property type="project" value="UniProtKB-KW"/>
</dbReference>
<dbReference type="Pfam" id="PF07944">
    <property type="entry name" value="Beta-AFase-like_GH127_cat"/>
    <property type="match status" value="1"/>
</dbReference>
<dbReference type="Gene3D" id="2.60.40.10">
    <property type="entry name" value="Immunoglobulins"/>
    <property type="match status" value="1"/>
</dbReference>
<dbReference type="Pfam" id="PF20737">
    <property type="entry name" value="Glyco_hydro127C"/>
    <property type="match status" value="1"/>
</dbReference>
<dbReference type="InterPro" id="IPR008928">
    <property type="entry name" value="6-hairpin_glycosidase_sf"/>
</dbReference>
<dbReference type="GO" id="GO:0005975">
    <property type="term" value="P:carbohydrate metabolic process"/>
    <property type="evidence" value="ECO:0007669"/>
    <property type="project" value="InterPro"/>
</dbReference>
<evidence type="ECO:0000259" key="3">
    <source>
        <dbReference type="Pfam" id="PF20737"/>
    </source>
</evidence>
<proteinExistence type="predicted"/>
<dbReference type="SUPFAM" id="SSF48208">
    <property type="entry name" value="Six-hairpin glycosidases"/>
    <property type="match status" value="1"/>
</dbReference>
<dbReference type="Proteomes" id="UP000551327">
    <property type="component" value="Unassembled WGS sequence"/>
</dbReference>
<gene>
    <name evidence="4" type="ORF">H7F53_04580</name>
</gene>
<dbReference type="InterPro" id="IPR049049">
    <property type="entry name" value="Beta-AFase-like_GH127_C"/>
</dbReference>
<accession>A0A7X1FY22</accession>
<dbReference type="Gene3D" id="2.60.120.260">
    <property type="entry name" value="Galactose-binding domain-like"/>
    <property type="match status" value="1"/>
</dbReference>
<dbReference type="PANTHER" id="PTHR43465:SF2">
    <property type="entry name" value="DUF1680 DOMAIN PROTEIN (AFU_ORTHOLOGUE AFUA_1G08910)"/>
    <property type="match status" value="1"/>
</dbReference>
<dbReference type="InterPro" id="IPR013783">
    <property type="entry name" value="Ig-like_fold"/>
</dbReference>
<comment type="caution">
    <text evidence="4">The sequence shown here is derived from an EMBL/GenBank/DDBJ whole genome shotgun (WGS) entry which is preliminary data.</text>
</comment>
<evidence type="ECO:0000313" key="4">
    <source>
        <dbReference type="EMBL" id="MBC2668417.1"/>
    </source>
</evidence>
<keyword evidence="5" id="KW-1185">Reference proteome</keyword>
<dbReference type="EMBL" id="JACLAX010000003">
    <property type="protein sequence ID" value="MBC2668417.1"/>
    <property type="molecule type" value="Genomic_DNA"/>
</dbReference>
<sequence length="962" mass="104612">MLRADRGFSAACRSGRTFTDGFSCVDEAHAPIGLAASRRHFLLGGLGLAGLSLHAAQAWAGQGLLAKAMPVDLAPLASASSSATTNDRWLKAIFAQPAPHASNDGSQGMWSTWPSREPDWIELRWAEPVTTGHISVFWAQDGWDVALPKAARLTWWDGKSFVPVGASAMLGVTGDRFNQLDFPPVHTDRLRLELTPVAGKAAGLLRWRVMSEGEPPALAPVVIAGVDRQTVLGGQTYLSGAAHWLRQAKPGALRWFKASGPGDVTFADENSAITSARFSKAGDYQLQLVGSDGGKLARAALSVRVVPPPPAQRLDVVYTTAFAMDNPLWNARYKALVVNWIPHCIAQCERTDLPTGRGGLDNFIEAAKALRGEAHGGHQGYVFSNAWVHQTVEAICLALMVDPRGDAQMMQAQAHMRATLERWIPIILAAQEPDGYLQTAFTLADRKDWPTRWNPGNRANHEGYVAGYFLESAINHYTLTGGTDRRLYDAARKLADCWVANIGPGKRAWFDGHQEMEQALVRFGRFVNDVEGQGRGDAYIRLARFLLDSREGGSEYDQSHLPPARQYEAVGHAVRAVYFYSGMADIAAETGDVDYQSAVMSLWDNMVNRKYYVTGGVGSGDTAEGFGKDYALKQDAYCESCSSCGLIFFQYKMNLAYHDAKYADLYEETMYNALLGSIDLDGTSFCYTNPLDHTERTQWHSCPCCVANIPRTLLMAPTWAYVKGPHALFVNLFMGSRIAVGDVAGTAVEVVQRTDYPWSGAVAITVNPAEATRFALHVRVPNRATSALYTATPAVEGLSELTVNGQPAPLRIKNGYAVIERVWSKGDTVAFMLPMAVQQIRASDQVEATRGQVALRYGPLVYAGEQADQASLDRPLSAPPSAVWRGDLLGGAIALEGQWADGSPLRAIPYFLRANRTGAPLAAFPIADGQIDFAPGTKAPDKPKVASAQHALPIARVWLNRT</sequence>